<dbReference type="RefSeq" id="WP_190547633.1">
    <property type="nucleotide sequence ID" value="NZ_CAWPNO010000035.1"/>
</dbReference>
<protein>
    <submittedName>
        <fullName evidence="2">DUF4159 domain-containing protein</fullName>
    </submittedName>
</protein>
<dbReference type="Gene3D" id="3.40.50.12140">
    <property type="entry name" value="Domain of unknown function DUF4159"/>
    <property type="match status" value="1"/>
</dbReference>
<dbReference type="Pfam" id="PF13709">
    <property type="entry name" value="DUF4159"/>
    <property type="match status" value="1"/>
</dbReference>
<organism evidence="2 3">
    <name type="scientific">Calothrix parietina FACHB-288</name>
    <dbReference type="NCBI Taxonomy" id="2692896"/>
    <lineage>
        <taxon>Bacteria</taxon>
        <taxon>Bacillati</taxon>
        <taxon>Cyanobacteriota</taxon>
        <taxon>Cyanophyceae</taxon>
        <taxon>Nostocales</taxon>
        <taxon>Calotrichaceae</taxon>
        <taxon>Calothrix</taxon>
    </lineage>
</organism>
<name>A0ABR8AAT2_9CYAN</name>
<proteinExistence type="predicted"/>
<dbReference type="EMBL" id="JACJQH010000013">
    <property type="protein sequence ID" value="MBD2195877.1"/>
    <property type="molecule type" value="Genomic_DNA"/>
</dbReference>
<keyword evidence="3" id="KW-1185">Reference proteome</keyword>
<dbReference type="Proteomes" id="UP000658514">
    <property type="component" value="Unassembled WGS sequence"/>
</dbReference>
<gene>
    <name evidence="2" type="ORF">H6G24_10285</name>
</gene>
<evidence type="ECO:0000313" key="3">
    <source>
        <dbReference type="Proteomes" id="UP000658514"/>
    </source>
</evidence>
<evidence type="ECO:0000313" key="2">
    <source>
        <dbReference type="EMBL" id="MBD2195877.1"/>
    </source>
</evidence>
<evidence type="ECO:0000259" key="1">
    <source>
        <dbReference type="Pfam" id="PF13709"/>
    </source>
</evidence>
<reference evidence="2 3" key="1">
    <citation type="journal article" date="2020" name="ISME J.">
        <title>Comparative genomics reveals insights into cyanobacterial evolution and habitat adaptation.</title>
        <authorList>
            <person name="Chen M.Y."/>
            <person name="Teng W.K."/>
            <person name="Zhao L."/>
            <person name="Hu C.X."/>
            <person name="Zhou Y.K."/>
            <person name="Han B.P."/>
            <person name="Song L.R."/>
            <person name="Shu W.S."/>
        </authorList>
    </citation>
    <scope>NUCLEOTIDE SEQUENCE [LARGE SCALE GENOMIC DNA]</scope>
    <source>
        <strain evidence="2 3">FACHB-288</strain>
    </source>
</reference>
<dbReference type="InterPro" id="IPR025297">
    <property type="entry name" value="DUF4159"/>
</dbReference>
<accession>A0ABR8AAT2</accession>
<comment type="caution">
    <text evidence="2">The sequence shown here is derived from an EMBL/GenBank/DDBJ whole genome shotgun (WGS) entry which is preliminary data.</text>
</comment>
<sequence>MTHPFPPPTIKSFERLQASDGLLINAERWSKAHEYHRLRQNTHYQCLNQPGIVCGLGVRVIPAPRQVEAKYRDGRWVQIQPGIAIDVAGNLIVVPKAYDFPIDLEVVSTEPITIYLVVSYVDPDELRRGQSRDIVQETYRIDQKNSTLESHEIELCRILLQPGQNTITQPADVFFPGYQNIDLRYRRHAQARPQTNIAIAQVNHSDSECARNFFNLAYLLQSIEHLYPSLRGIDEPGQVSLSENIQDYDLLYLTGQEALSFNSIEFESLKNYLNFGGILLVDAPQNANALIDSTHALAQQLENPLKPLEELQRSHPLRTKPFLFAALPNVNQNFIRLLIGGGIILVIGDLASAWGLDRELNLPRVAIRTAQEFGINILHYAWRRRQYIGLQQEDNTGKW</sequence>
<feature type="domain" description="DUF4159" evidence="1">
    <location>
        <begin position="233"/>
        <end position="381"/>
    </location>
</feature>